<dbReference type="GO" id="GO:0009424">
    <property type="term" value="C:bacterial-type flagellum hook"/>
    <property type="evidence" value="ECO:0007669"/>
    <property type="project" value="UniProtKB-UniRule"/>
</dbReference>
<dbReference type="GO" id="GO:0005576">
    <property type="term" value="C:extracellular region"/>
    <property type="evidence" value="ECO:0007669"/>
    <property type="project" value="UniProtKB-SubCell"/>
</dbReference>
<feature type="domain" description="Flagellar hook-associated protein FlgK helical" evidence="10">
    <location>
        <begin position="94"/>
        <end position="317"/>
    </location>
</feature>
<evidence type="ECO:0000256" key="1">
    <source>
        <dbReference type="ARBA" id="ARBA00004365"/>
    </source>
</evidence>
<dbReference type="KEGG" id="maes:Ga0123461_0165"/>
<evidence type="ECO:0000256" key="4">
    <source>
        <dbReference type="ARBA" id="ARBA00016244"/>
    </source>
</evidence>
<keyword evidence="11" id="KW-0282">Flagellum</keyword>
<dbReference type="PANTHER" id="PTHR30033:SF1">
    <property type="entry name" value="FLAGELLAR HOOK-ASSOCIATED PROTEIN 1"/>
    <property type="match status" value="1"/>
</dbReference>
<feature type="domain" description="Flagellar basal-body/hook protein C-terminal" evidence="9">
    <location>
        <begin position="532"/>
        <end position="569"/>
    </location>
</feature>
<evidence type="ECO:0000256" key="2">
    <source>
        <dbReference type="ARBA" id="ARBA00004613"/>
    </source>
</evidence>
<evidence type="ECO:0000256" key="5">
    <source>
        <dbReference type="ARBA" id="ARBA00022525"/>
    </source>
</evidence>
<comment type="subcellular location">
    <subcellularLocation>
        <location evidence="1 7">Bacterial flagellum</location>
    </subcellularLocation>
    <subcellularLocation>
        <location evidence="2 7">Secreted</location>
    </subcellularLocation>
</comment>
<dbReference type="SUPFAM" id="SSF64518">
    <property type="entry name" value="Phase 1 flagellin"/>
    <property type="match status" value="1"/>
</dbReference>
<feature type="domain" description="Flagellar basal body rod protein N-terminal" evidence="8">
    <location>
        <begin position="6"/>
        <end position="35"/>
    </location>
</feature>
<accession>A0A2K8KV10</accession>
<dbReference type="PANTHER" id="PTHR30033">
    <property type="entry name" value="FLAGELLAR HOOK-ASSOCIATED PROTEIN 1"/>
    <property type="match status" value="1"/>
</dbReference>
<evidence type="ECO:0000256" key="3">
    <source>
        <dbReference type="ARBA" id="ARBA00009677"/>
    </source>
</evidence>
<evidence type="ECO:0000259" key="10">
    <source>
        <dbReference type="Pfam" id="PF22638"/>
    </source>
</evidence>
<dbReference type="RefSeq" id="WP_100276610.1">
    <property type="nucleotide sequence ID" value="NZ_CP018799.1"/>
</dbReference>
<evidence type="ECO:0000256" key="7">
    <source>
        <dbReference type="RuleBase" id="RU362065"/>
    </source>
</evidence>
<dbReference type="AlphaFoldDB" id="A0A2K8KV10"/>
<dbReference type="InterPro" id="IPR001444">
    <property type="entry name" value="Flag_bb_rod_N"/>
</dbReference>
<evidence type="ECO:0000313" key="12">
    <source>
        <dbReference type="Proteomes" id="UP000231701"/>
    </source>
</evidence>
<keyword evidence="6 7" id="KW-0975">Bacterial flagellum</keyword>
<evidence type="ECO:0000259" key="8">
    <source>
        <dbReference type="Pfam" id="PF00460"/>
    </source>
</evidence>
<organism evidence="11 12">
    <name type="scientific">Mariprofundus aestuarium</name>
    <dbReference type="NCBI Taxonomy" id="1921086"/>
    <lineage>
        <taxon>Bacteria</taxon>
        <taxon>Pseudomonadati</taxon>
        <taxon>Pseudomonadota</taxon>
        <taxon>Candidatius Mariprofundia</taxon>
        <taxon>Mariprofundales</taxon>
        <taxon>Mariprofundaceae</taxon>
        <taxon>Mariprofundus</taxon>
    </lineage>
</organism>
<dbReference type="Pfam" id="PF06429">
    <property type="entry name" value="Flg_bbr_C"/>
    <property type="match status" value="1"/>
</dbReference>
<reference evidence="11 12" key="1">
    <citation type="submission" date="2016-12" db="EMBL/GenBank/DDBJ databases">
        <title>Isolation and genomic insights into novel planktonic Zetaproteobacteria from stratified waters of the Chesapeake Bay.</title>
        <authorList>
            <person name="McAllister S.M."/>
            <person name="Kato S."/>
            <person name="Chan C.S."/>
            <person name="Chiu B.K."/>
            <person name="Field E.K."/>
        </authorList>
    </citation>
    <scope>NUCLEOTIDE SEQUENCE [LARGE SCALE GENOMIC DNA]</scope>
    <source>
        <strain evidence="11 12">CP-5</strain>
    </source>
</reference>
<evidence type="ECO:0000259" key="9">
    <source>
        <dbReference type="Pfam" id="PF06429"/>
    </source>
</evidence>
<proteinExistence type="inferred from homology"/>
<keyword evidence="11" id="KW-0966">Cell projection</keyword>
<dbReference type="InterPro" id="IPR010930">
    <property type="entry name" value="Flg_bb/hook_C_dom"/>
</dbReference>
<name>A0A2K8KV10_MARES</name>
<dbReference type="Pfam" id="PF22638">
    <property type="entry name" value="FlgK_D1"/>
    <property type="match status" value="1"/>
</dbReference>
<dbReference type="Proteomes" id="UP000231701">
    <property type="component" value="Chromosome"/>
</dbReference>
<dbReference type="PRINTS" id="PR01005">
    <property type="entry name" value="FLGHOOKAP1"/>
</dbReference>
<keyword evidence="11" id="KW-0969">Cilium</keyword>
<dbReference type="Pfam" id="PF00460">
    <property type="entry name" value="Flg_bb_rod"/>
    <property type="match status" value="1"/>
</dbReference>
<comment type="similarity">
    <text evidence="3 7">Belongs to the flagella basal body rod proteins family.</text>
</comment>
<dbReference type="InterPro" id="IPR002371">
    <property type="entry name" value="FlgK"/>
</dbReference>
<evidence type="ECO:0000256" key="6">
    <source>
        <dbReference type="ARBA" id="ARBA00023143"/>
    </source>
</evidence>
<keyword evidence="12" id="KW-1185">Reference proteome</keyword>
<dbReference type="EMBL" id="CP018799">
    <property type="protein sequence ID" value="ATX78618.1"/>
    <property type="molecule type" value="Genomic_DNA"/>
</dbReference>
<gene>
    <name evidence="7" type="primary">flgK</name>
    <name evidence="11" type="ORF">Ga0123461_0165</name>
</gene>
<keyword evidence="5 7" id="KW-0964">Secreted</keyword>
<sequence length="573" mass="59185">MIVRTLQVASKSLTTQQQAMDTVSQNIANVNTPGYSRQTANLTTSRPDRIGVMNFGNGVELASITRSMDPLVANAQVSNNSLSSFANTMRDGLTSVEATFGSLGAPGLTSTLDAFFTAQQQLTNSPGDPITRTDMVAKANDFTNLTTSMQQQLVSRQQSADVEVGVQVDNVNIVLDKIAELNKQIVRNETGGQVSGAANDLRDQRDLAIMELAAIIPIQRVTTQNGGLMLQTPGGDLLVQDGLVRHLQMGPVAGSSFSQVQFADSGLPATGIESGGKIGGLVTIRDSQLASYIDALDSLAQNIIFSVNQMHAGGTGTTAVTSYTSGLPAANAAAPVSGDAAIPFASKIVNGSFTIHVLDGPPATNPGGTAINITAGTTSLNQIAADISAVAGVTATVDASGALVINGGANRVAFSNDSSNFLAAYEINTFFHGGGASDISVDAAIVGDPGRIATATADATTSAVAIMDNSAAMNILALRDQAMNVDGGTPSTLIQRAANMAGQFGLDVATATQESVFRTAQAAALSVQRESVSGVNLDEEMINMMVFQRSYEASAKVIQTANQMLTTLMGILR</sequence>
<dbReference type="InterPro" id="IPR053927">
    <property type="entry name" value="FlgK_helical"/>
</dbReference>
<protein>
    <recommendedName>
        <fullName evidence="4 7">Flagellar hook-associated protein 1</fullName>
        <shortName evidence="7">HAP1</shortName>
    </recommendedName>
</protein>
<dbReference type="NCBIfam" id="TIGR02492">
    <property type="entry name" value="flgK_ends"/>
    <property type="match status" value="1"/>
</dbReference>
<evidence type="ECO:0000313" key="11">
    <source>
        <dbReference type="EMBL" id="ATX78618.1"/>
    </source>
</evidence>
<dbReference type="GO" id="GO:0005198">
    <property type="term" value="F:structural molecule activity"/>
    <property type="evidence" value="ECO:0007669"/>
    <property type="project" value="UniProtKB-UniRule"/>
</dbReference>
<dbReference type="GO" id="GO:0044780">
    <property type="term" value="P:bacterial-type flagellum assembly"/>
    <property type="evidence" value="ECO:0007669"/>
    <property type="project" value="InterPro"/>
</dbReference>